<evidence type="ECO:0000256" key="3">
    <source>
        <dbReference type="SAM" id="SignalP"/>
    </source>
</evidence>
<name>A0A3P9H2F9_ORYLA</name>
<evidence type="ECO:0000313" key="5">
    <source>
        <dbReference type="Proteomes" id="UP000265200"/>
    </source>
</evidence>
<proteinExistence type="predicted"/>
<dbReference type="AlphaFoldDB" id="A0A3P9H2F9"/>
<accession>A0A3P9H2F9</accession>
<organism evidence="4 5">
    <name type="scientific">Oryzias latipes</name>
    <name type="common">Japanese rice fish</name>
    <name type="synonym">Japanese killifish</name>
    <dbReference type="NCBI Taxonomy" id="8090"/>
    <lineage>
        <taxon>Eukaryota</taxon>
        <taxon>Metazoa</taxon>
        <taxon>Chordata</taxon>
        <taxon>Craniata</taxon>
        <taxon>Vertebrata</taxon>
        <taxon>Euteleostomi</taxon>
        <taxon>Actinopterygii</taxon>
        <taxon>Neopterygii</taxon>
        <taxon>Teleostei</taxon>
        <taxon>Neoteleostei</taxon>
        <taxon>Acanthomorphata</taxon>
        <taxon>Ovalentaria</taxon>
        <taxon>Atherinomorphae</taxon>
        <taxon>Beloniformes</taxon>
        <taxon>Adrianichthyidae</taxon>
        <taxon>Oryziinae</taxon>
        <taxon>Oryzias</taxon>
    </lineage>
</organism>
<keyword evidence="2" id="KW-0812">Transmembrane</keyword>
<reference evidence="4 5" key="2">
    <citation type="submission" date="2017-04" db="EMBL/GenBank/DDBJ databases">
        <title>CpG methylation of centromeres and impact of large insertions on vertebrate speciation.</title>
        <authorList>
            <person name="Ichikawa K."/>
            <person name="Yoshimura J."/>
            <person name="Morishita S."/>
        </authorList>
    </citation>
    <scope>NUCLEOTIDE SEQUENCE</scope>
    <source>
        <strain evidence="4 5">HSOK</strain>
    </source>
</reference>
<keyword evidence="3" id="KW-0732">Signal</keyword>
<feature type="chain" id="PRO_5018186617" description="Mucin-15" evidence="3">
    <location>
        <begin position="23"/>
        <end position="359"/>
    </location>
</feature>
<evidence type="ECO:0000256" key="2">
    <source>
        <dbReference type="SAM" id="Phobius"/>
    </source>
</evidence>
<dbReference type="InterPro" id="IPR031371">
    <property type="entry name" value="Mucin-15"/>
</dbReference>
<dbReference type="Proteomes" id="UP000265200">
    <property type="component" value="Chromosome 3"/>
</dbReference>
<evidence type="ECO:0000256" key="1">
    <source>
        <dbReference type="SAM" id="MobiDB-lite"/>
    </source>
</evidence>
<evidence type="ECO:0008006" key="6">
    <source>
        <dbReference type="Google" id="ProtNLM"/>
    </source>
</evidence>
<dbReference type="Ensembl" id="ENSORLT00015011701.1">
    <property type="protein sequence ID" value="ENSORLP00015001999.1"/>
    <property type="gene ID" value="ENSORLG00015002649.1"/>
</dbReference>
<keyword evidence="2" id="KW-1133">Transmembrane helix</keyword>
<feature type="region of interest" description="Disordered" evidence="1">
    <location>
        <begin position="147"/>
        <end position="267"/>
    </location>
</feature>
<sequence>MQSLKIVAGLLLFAQAFHPALLQDSTDSPGRTIDPSWLRDQKLNPLVTKENDYDQGTEIPDLNNDFSSGVPSGSLAVSNEEEENLAGQIRNDTELPNEQSNKTVSLQLEFDNDTSVEPEFSDANISNSSQTNSTQPTYVLNATANPENATRAGNFSNSTKIQSTTSAPENNTTAPDVNKEPRNSTGSNTTVQSTAAPNPQNSTGTNSKTAATTAAQETDRTSTASPFTTVQLYENPERSTESSSTAAPNTVEKTNRTFAGGSGRGLELDPYRSRRSVAWLAVLGTVAAVAVVGFVAYSIMKKRQQKAFSHRKLVEEFPSEPVLRLDNGDPLDLRHGGPAYYNSGLQGDEIQMTNIPSRR</sequence>
<evidence type="ECO:0000313" key="4">
    <source>
        <dbReference type="Ensembl" id="ENSORLP00015001999.1"/>
    </source>
</evidence>
<feature type="compositionally biased region" description="Polar residues" evidence="1">
    <location>
        <begin position="64"/>
        <end position="75"/>
    </location>
</feature>
<protein>
    <recommendedName>
        <fullName evidence="6">Mucin-15</fullName>
    </recommendedName>
</protein>
<feature type="compositionally biased region" description="Polar residues" evidence="1">
    <location>
        <begin position="241"/>
        <end position="252"/>
    </location>
</feature>
<keyword evidence="2" id="KW-0472">Membrane</keyword>
<dbReference type="PANTHER" id="PTHR45427:SF1">
    <property type="entry name" value="MUCIN-15"/>
    <property type="match status" value="1"/>
</dbReference>
<reference evidence="4" key="3">
    <citation type="submission" date="2025-08" db="UniProtKB">
        <authorList>
            <consortium name="Ensembl"/>
        </authorList>
    </citation>
    <scope>IDENTIFICATION</scope>
    <source>
        <strain evidence="4">HSOK</strain>
    </source>
</reference>
<feature type="signal peptide" evidence="3">
    <location>
        <begin position="1"/>
        <end position="22"/>
    </location>
</feature>
<feature type="compositionally biased region" description="Polar residues" evidence="1">
    <location>
        <begin position="183"/>
        <end position="232"/>
    </location>
</feature>
<reference evidence="4" key="4">
    <citation type="submission" date="2025-09" db="UniProtKB">
        <authorList>
            <consortium name="Ensembl"/>
        </authorList>
    </citation>
    <scope>IDENTIFICATION</scope>
    <source>
        <strain evidence="4">HSOK</strain>
    </source>
</reference>
<feature type="region of interest" description="Disordered" evidence="1">
    <location>
        <begin position="52"/>
        <end position="75"/>
    </location>
</feature>
<dbReference type="PANTHER" id="PTHR45427">
    <property type="entry name" value="MUCIN-15"/>
    <property type="match status" value="1"/>
</dbReference>
<reference key="1">
    <citation type="journal article" date="2007" name="Nature">
        <title>The medaka draft genome and insights into vertebrate genome evolution.</title>
        <authorList>
            <person name="Kasahara M."/>
            <person name="Naruse K."/>
            <person name="Sasaki S."/>
            <person name="Nakatani Y."/>
            <person name="Qu W."/>
            <person name="Ahsan B."/>
            <person name="Yamada T."/>
            <person name="Nagayasu Y."/>
            <person name="Doi K."/>
            <person name="Kasai Y."/>
            <person name="Jindo T."/>
            <person name="Kobayashi D."/>
            <person name="Shimada A."/>
            <person name="Toyoda A."/>
            <person name="Kuroki Y."/>
            <person name="Fujiyama A."/>
            <person name="Sasaki T."/>
            <person name="Shimizu A."/>
            <person name="Asakawa S."/>
            <person name="Shimizu N."/>
            <person name="Hashimoto S."/>
            <person name="Yang J."/>
            <person name="Lee Y."/>
            <person name="Matsushima K."/>
            <person name="Sugano S."/>
            <person name="Sakaizumi M."/>
            <person name="Narita T."/>
            <person name="Ohishi K."/>
            <person name="Haga S."/>
            <person name="Ohta F."/>
            <person name="Nomoto H."/>
            <person name="Nogata K."/>
            <person name="Morishita T."/>
            <person name="Endo T."/>
            <person name="Shin-I T."/>
            <person name="Takeda H."/>
            <person name="Morishita S."/>
            <person name="Kohara Y."/>
        </authorList>
    </citation>
    <scope>NUCLEOTIDE SEQUENCE [LARGE SCALE GENOMIC DNA]</scope>
    <source>
        <strain>Hd-rR</strain>
    </source>
</reference>
<feature type="compositionally biased region" description="Polar residues" evidence="1">
    <location>
        <begin position="147"/>
        <end position="175"/>
    </location>
</feature>
<dbReference type="Pfam" id="PF15672">
    <property type="entry name" value="Mucin15"/>
    <property type="match status" value="1"/>
</dbReference>
<feature type="transmembrane region" description="Helical" evidence="2">
    <location>
        <begin position="277"/>
        <end position="300"/>
    </location>
</feature>